<proteinExistence type="predicted"/>
<dbReference type="InterPro" id="IPR036778">
    <property type="entry name" value="OHCU_decarboxylase_sf"/>
</dbReference>
<evidence type="ECO:0000313" key="11">
    <source>
        <dbReference type="EMBL" id="RZU76771.1"/>
    </source>
</evidence>
<reference evidence="11 12" key="1">
    <citation type="submission" date="2019-02" db="EMBL/GenBank/DDBJ databases">
        <title>Sequencing the genomes of 1000 actinobacteria strains.</title>
        <authorList>
            <person name="Klenk H.-P."/>
        </authorList>
    </citation>
    <scope>NUCLEOTIDE SEQUENCE [LARGE SCALE GENOMIC DNA]</scope>
    <source>
        <strain evidence="11 12">DSM 45612</strain>
    </source>
</reference>
<keyword evidence="5" id="KW-0210">Decarboxylase</keyword>
<feature type="binding site" evidence="8">
    <location>
        <position position="183"/>
    </location>
    <ligand>
        <name>substrate</name>
    </ligand>
</feature>
<evidence type="ECO:0000256" key="1">
    <source>
        <dbReference type="ARBA" id="ARBA00001043"/>
    </source>
</evidence>
<dbReference type="InterPro" id="IPR023418">
    <property type="entry name" value="Thyroxine_BS"/>
</dbReference>
<dbReference type="PANTHER" id="PTHR43466">
    <property type="entry name" value="2-OXO-4-HYDROXY-4-CARBOXY-5-UREIDOIMIDAZOLINE DECARBOXYLASE-RELATED"/>
    <property type="match status" value="1"/>
</dbReference>
<dbReference type="PANTHER" id="PTHR43466:SF1">
    <property type="entry name" value="2-OXO-4-HYDROXY-4-CARBOXY-5-UREIDOIMIDAZOLINE DECARBOXYLASE-RELATED"/>
    <property type="match status" value="1"/>
</dbReference>
<evidence type="ECO:0000313" key="12">
    <source>
        <dbReference type="Proteomes" id="UP000294114"/>
    </source>
</evidence>
<organism evidence="11 12">
    <name type="scientific">Micromonospora kangleipakensis</name>
    <dbReference type="NCBI Taxonomy" id="1077942"/>
    <lineage>
        <taxon>Bacteria</taxon>
        <taxon>Bacillati</taxon>
        <taxon>Actinomycetota</taxon>
        <taxon>Actinomycetes</taxon>
        <taxon>Micromonosporales</taxon>
        <taxon>Micromonosporaceae</taxon>
        <taxon>Micromonospora</taxon>
    </lineage>
</organism>
<keyword evidence="4" id="KW-0659">Purine metabolism</keyword>
<comment type="catalytic activity">
    <reaction evidence="1">
        <text>5-hydroxyisourate + H2O = 5-hydroxy-2-oxo-4-ureido-2,5-dihydro-1H-imidazole-5-carboxylate + H(+)</text>
        <dbReference type="Rhea" id="RHEA:23736"/>
        <dbReference type="ChEBI" id="CHEBI:15377"/>
        <dbReference type="ChEBI" id="CHEBI:15378"/>
        <dbReference type="ChEBI" id="CHEBI:18072"/>
        <dbReference type="ChEBI" id="CHEBI:58639"/>
        <dbReference type="EC" id="3.5.2.17"/>
    </reaction>
</comment>
<evidence type="ECO:0000256" key="4">
    <source>
        <dbReference type="ARBA" id="ARBA00022631"/>
    </source>
</evidence>
<dbReference type="GO" id="GO:0019628">
    <property type="term" value="P:urate catabolic process"/>
    <property type="evidence" value="ECO:0007669"/>
    <property type="project" value="TreeGrafter"/>
</dbReference>
<feature type="binding site" evidence="8">
    <location>
        <position position="221"/>
    </location>
    <ligand>
        <name>substrate</name>
    </ligand>
</feature>
<dbReference type="Pfam" id="PF09349">
    <property type="entry name" value="OHCU_decarbox"/>
    <property type="match status" value="1"/>
</dbReference>
<dbReference type="InterPro" id="IPR018020">
    <property type="entry name" value="OHCU_decarboxylase"/>
</dbReference>
<feature type="domain" description="Oxo-4-hydroxy-4-carboxy-5-ureidoimidazoline decarboxylase" evidence="10">
    <location>
        <begin position="15"/>
        <end position="168"/>
    </location>
</feature>
<dbReference type="PROSITE" id="PS00768">
    <property type="entry name" value="TRANSTHYRETIN_1"/>
    <property type="match status" value="1"/>
</dbReference>
<evidence type="ECO:0000256" key="2">
    <source>
        <dbReference type="ARBA" id="ARBA00001163"/>
    </source>
</evidence>
<comment type="caution">
    <text evidence="11">The sequence shown here is derived from an EMBL/GenBank/DDBJ whole genome shotgun (WGS) entry which is preliminary data.</text>
</comment>
<dbReference type="PRINTS" id="PR00189">
    <property type="entry name" value="TRNSTHYRETIN"/>
</dbReference>
<keyword evidence="6" id="KW-0378">Hydrolase</keyword>
<dbReference type="AlphaFoldDB" id="A0A4Q8BH25"/>
<feature type="domain" description="Transthyretin/hydroxyisourate hydrolase" evidence="9">
    <location>
        <begin position="180"/>
        <end position="284"/>
    </location>
</feature>
<dbReference type="GO" id="GO:0033971">
    <property type="term" value="F:hydroxyisourate hydrolase activity"/>
    <property type="evidence" value="ECO:0007669"/>
    <property type="project" value="UniProtKB-EC"/>
</dbReference>
<dbReference type="NCBIfam" id="TIGR02962">
    <property type="entry name" value="hdxy_isourate"/>
    <property type="match status" value="1"/>
</dbReference>
<keyword evidence="12" id="KW-1185">Reference proteome</keyword>
<dbReference type="InterPro" id="IPR036817">
    <property type="entry name" value="Transthyretin/HIU_hydrolase_sf"/>
</dbReference>
<dbReference type="NCBIfam" id="TIGR03180">
    <property type="entry name" value="UraD_2"/>
    <property type="match status" value="1"/>
</dbReference>
<keyword evidence="7" id="KW-0456">Lyase</keyword>
<gene>
    <name evidence="11" type="ORF">EV384_5457</name>
</gene>
<dbReference type="GO" id="GO:0006144">
    <property type="term" value="P:purine nucleobase metabolic process"/>
    <property type="evidence" value="ECO:0007669"/>
    <property type="project" value="UniProtKB-KW"/>
</dbReference>
<dbReference type="Gene3D" id="1.10.3330.10">
    <property type="entry name" value="Oxo-4-hydroxy-4-carboxy-5-ureidoimidazoline decarboxylase"/>
    <property type="match status" value="1"/>
</dbReference>
<evidence type="ECO:0000256" key="6">
    <source>
        <dbReference type="ARBA" id="ARBA00022801"/>
    </source>
</evidence>
<evidence type="ECO:0000259" key="10">
    <source>
        <dbReference type="Pfam" id="PF09349"/>
    </source>
</evidence>
<dbReference type="InterPro" id="IPR000895">
    <property type="entry name" value="Transthyretin/HIU_hydrolase"/>
</dbReference>
<evidence type="ECO:0000256" key="7">
    <source>
        <dbReference type="ARBA" id="ARBA00023239"/>
    </source>
</evidence>
<dbReference type="InterPro" id="IPR017595">
    <property type="entry name" value="OHCU_decarboxylase-2"/>
</dbReference>
<dbReference type="InterPro" id="IPR014306">
    <property type="entry name" value="Hydroxyisourate_hydrolase"/>
</dbReference>
<evidence type="ECO:0000256" key="3">
    <source>
        <dbReference type="ARBA" id="ARBA00004754"/>
    </source>
</evidence>
<name>A0A4Q8BH25_9ACTN</name>
<evidence type="ECO:0000259" key="9">
    <source>
        <dbReference type="Pfam" id="PF00576"/>
    </source>
</evidence>
<dbReference type="SUPFAM" id="SSF49472">
    <property type="entry name" value="Transthyretin (synonym: prealbumin)"/>
    <property type="match status" value="1"/>
</dbReference>
<protein>
    <submittedName>
        <fullName evidence="11">2-oxo-4-hydroxy-4-carboxy-5-ureidoimidazoline decarboxylase</fullName>
    </submittedName>
</protein>
<dbReference type="Pfam" id="PF00576">
    <property type="entry name" value="Transthyretin"/>
    <property type="match status" value="1"/>
</dbReference>
<comment type="pathway">
    <text evidence="3">Purine metabolism; urate degradation; (S)-allantoin from urate: step 3/3.</text>
</comment>
<dbReference type="GO" id="GO:0051997">
    <property type="term" value="F:2-oxo-4-hydroxy-4-carboxy-5-ureidoimidazoline decarboxylase activity"/>
    <property type="evidence" value="ECO:0007669"/>
    <property type="project" value="UniProtKB-EC"/>
</dbReference>
<dbReference type="Proteomes" id="UP000294114">
    <property type="component" value="Unassembled WGS sequence"/>
</dbReference>
<accession>A0A4Q8BH25</accession>
<dbReference type="NCBIfam" id="NF010372">
    <property type="entry name" value="PRK13798.1"/>
    <property type="match status" value="1"/>
</dbReference>
<dbReference type="RefSeq" id="WP_242624315.1">
    <property type="nucleotide sequence ID" value="NZ_SHLD01000001.1"/>
</dbReference>
<dbReference type="InterPro" id="IPR023416">
    <property type="entry name" value="Transthyretin/HIU_hydrolase_d"/>
</dbReference>
<dbReference type="SUPFAM" id="SSF158694">
    <property type="entry name" value="UraD-Like"/>
    <property type="match status" value="1"/>
</dbReference>
<sequence length="285" mass="31335">MLTINAVSEAVASFNARPAADAERDVLACCAVPGWARGVVAARPYPDLDALLAAADAGLRRLTWTEVAQALAAHPRIGERPTGSDRESVWSRREQAGVAGADAATRAALAEANREYEQRFGHLFLICASGRSQSELLAAARERLANDDEAERRVVREELRKIALLRLEGLLNMTRRFAGISTHVLDTGRGEPARDVRVRLDRRDGGGWTPVAEARTDGDGRLRDWVPAGEWRAGGYRLVFFVEAYVGFAAFFPEITVAFQVRDPDRHHHVPLLLSNYGYTTYLGS</sequence>
<evidence type="ECO:0000256" key="8">
    <source>
        <dbReference type="PIRSR" id="PIRSR600895-51"/>
    </source>
</evidence>
<dbReference type="CDD" id="cd05822">
    <property type="entry name" value="TLP_HIUase"/>
    <property type="match status" value="1"/>
</dbReference>
<evidence type="ECO:0000256" key="5">
    <source>
        <dbReference type="ARBA" id="ARBA00022793"/>
    </source>
</evidence>
<comment type="catalytic activity">
    <reaction evidence="2">
        <text>5-hydroxy-2-oxo-4-ureido-2,5-dihydro-1H-imidazole-5-carboxylate + H(+) = (S)-allantoin + CO2</text>
        <dbReference type="Rhea" id="RHEA:26301"/>
        <dbReference type="ChEBI" id="CHEBI:15378"/>
        <dbReference type="ChEBI" id="CHEBI:15678"/>
        <dbReference type="ChEBI" id="CHEBI:16526"/>
        <dbReference type="ChEBI" id="CHEBI:58639"/>
        <dbReference type="EC" id="4.1.1.97"/>
    </reaction>
</comment>
<dbReference type="EMBL" id="SHLD01000001">
    <property type="protein sequence ID" value="RZU76771.1"/>
    <property type="molecule type" value="Genomic_DNA"/>
</dbReference>
<feature type="binding site" evidence="8">
    <location>
        <position position="282"/>
    </location>
    <ligand>
        <name>substrate</name>
    </ligand>
</feature>
<dbReference type="Gene3D" id="2.60.40.180">
    <property type="entry name" value="Transthyretin/hydroxyisourate hydrolase domain"/>
    <property type="match status" value="1"/>
</dbReference>